<evidence type="ECO:0000256" key="3">
    <source>
        <dbReference type="ARBA" id="ARBA00022448"/>
    </source>
</evidence>
<dbReference type="SUPFAM" id="SSF48371">
    <property type="entry name" value="ARM repeat"/>
    <property type="match status" value="1"/>
</dbReference>
<dbReference type="EMBL" id="KZ679011">
    <property type="protein sequence ID" value="PSS18701.1"/>
    <property type="molecule type" value="Genomic_DNA"/>
</dbReference>
<organism evidence="8 9">
    <name type="scientific">Amorphotheca resinae ATCC 22711</name>
    <dbReference type="NCBI Taxonomy" id="857342"/>
    <lineage>
        <taxon>Eukaryota</taxon>
        <taxon>Fungi</taxon>
        <taxon>Dikarya</taxon>
        <taxon>Ascomycota</taxon>
        <taxon>Pezizomycotina</taxon>
        <taxon>Leotiomycetes</taxon>
        <taxon>Helotiales</taxon>
        <taxon>Amorphothecaceae</taxon>
        <taxon>Amorphotheca</taxon>
    </lineage>
</organism>
<dbReference type="GO" id="GO:0005737">
    <property type="term" value="C:cytoplasm"/>
    <property type="evidence" value="ECO:0007669"/>
    <property type="project" value="TreeGrafter"/>
</dbReference>
<keyword evidence="4" id="KW-0819">tRNA processing</keyword>
<comment type="subcellular location">
    <subcellularLocation>
        <location evidence="1">Nucleus</location>
    </subcellularLocation>
</comment>
<dbReference type="InterPro" id="IPR051345">
    <property type="entry name" value="Importin_beta-like_NTR"/>
</dbReference>
<evidence type="ECO:0000313" key="9">
    <source>
        <dbReference type="Proteomes" id="UP000241818"/>
    </source>
</evidence>
<dbReference type="InterPro" id="IPR011989">
    <property type="entry name" value="ARM-like"/>
</dbReference>
<evidence type="ECO:0000256" key="4">
    <source>
        <dbReference type="ARBA" id="ARBA00022694"/>
    </source>
</evidence>
<dbReference type="GO" id="GO:0005634">
    <property type="term" value="C:nucleus"/>
    <property type="evidence" value="ECO:0007669"/>
    <property type="project" value="UniProtKB-SubCell"/>
</dbReference>
<feature type="domain" description="Exportin-1/Importin-beta-like" evidence="7">
    <location>
        <begin position="109"/>
        <end position="239"/>
    </location>
</feature>
<evidence type="ECO:0000313" key="8">
    <source>
        <dbReference type="EMBL" id="PSS18701.1"/>
    </source>
</evidence>
<sequence>MANMDEGQIPTSLEEVEALILQLYQPGASEKVSKTQETLQKLQRSPEGWQLANSLLGNKAESVRFFGALTFIVKLNTDAKSLNDDDAQALLGTLIGWLIRCLENGEGALVIRKLCSTLVAYFLQFSVSWTRCVKHLMYCLCTDQVTPYGTIEESPETAFLIQNITANKAIIILWFAANLVEEVGKTDSSSMKQHRFHRRVAPNADDIVPLIQKYISDNSSGADSKVRQEAMRCFQAWVSYSHRAFVDDEIVLDPLQTLTKPAIMCLVDDTLYETTVELFSDVLANYSKFLRKEDFTLLYSIFSSPWAQERYERLVKGDYDFDSLQFGLFLIAFGDATVEDLIKQADSDAQCEHVLSALCGLLGAEGYAVYEDKVFVPALEFWNTLVETMLDHTYSQLGTHPSWLAGPMRYVMQAIQKCWKKIQFPPPHEFRSWDSVDRTGFKDARRDVGDILESYYLVAGIPILDVFIDLSRQSINAGNWAELEASLYCLTRFSDCLASDKRCDEYLHKIFEPSLFAVFTNPPTEIPVQTMKTFLALFSGYPDYFQRHTDNLPSALNIAFGTISTPALAKSASNAIVKLCSDCRTVLIPELPAFLQQFSNITHASLDSNVKEGILEGIASIIQALPIERAKVAPLGQLLHFVEADVERCLSLISQQPAADLSTLNTSNIPPNYDTALELGLMALRCLASIAKGIQVPTDKPVDLEKKTTTPPFWTTGEGSVIQQRIISVIVRTYDALYFRSEIVDAACCVFQNGFVEIEPGPFVFPPITVAQFLIKSGPLTPQLGTVIKTACSLISSHRSDDRIDEVINALLNWIAQLLQNLGEPSNDPEIAQNGIDLLYRLIPTYVNNLLSHQPSSLEFLFVFTLKALTGSDPLPKISAADFWSAFVSLQNQEFPLQGSIDAALQHLGPLLAQALIYNIGGNAARSDLDKLSEPLKKLVVRQVQAKSWLEAALLGDNFPSNKVTDKEKMTFLQKVVNLRGARGTNQVVREFWLACRGSNFAYAS</sequence>
<evidence type="ECO:0000256" key="6">
    <source>
        <dbReference type="ARBA" id="ARBA00025147"/>
    </source>
</evidence>
<gene>
    <name evidence="8" type="ORF">M430DRAFT_140175</name>
</gene>
<comment type="function">
    <text evidence="6">tRNA nucleus export receptor which facilitates tRNA translocation across the nuclear pore complex. Involved in pre-tRNA splicing, probably by affecting the interaction of pre-tRNA with splicing endonuclease.</text>
</comment>
<evidence type="ECO:0000256" key="2">
    <source>
        <dbReference type="ARBA" id="ARBA00007991"/>
    </source>
</evidence>
<reference evidence="8 9" key="1">
    <citation type="journal article" date="2018" name="New Phytol.">
        <title>Comparative genomics and transcriptomics depict ericoid mycorrhizal fungi as versatile saprotrophs and plant mutualists.</title>
        <authorList>
            <person name="Martino E."/>
            <person name="Morin E."/>
            <person name="Grelet G.A."/>
            <person name="Kuo A."/>
            <person name="Kohler A."/>
            <person name="Daghino S."/>
            <person name="Barry K.W."/>
            <person name="Cichocki N."/>
            <person name="Clum A."/>
            <person name="Dockter R.B."/>
            <person name="Hainaut M."/>
            <person name="Kuo R.C."/>
            <person name="LaButti K."/>
            <person name="Lindahl B.D."/>
            <person name="Lindquist E.A."/>
            <person name="Lipzen A."/>
            <person name="Khouja H.R."/>
            <person name="Magnuson J."/>
            <person name="Murat C."/>
            <person name="Ohm R.A."/>
            <person name="Singer S.W."/>
            <person name="Spatafora J.W."/>
            <person name="Wang M."/>
            <person name="Veneault-Fourrey C."/>
            <person name="Henrissat B."/>
            <person name="Grigoriev I.V."/>
            <person name="Martin F.M."/>
            <person name="Perotto S."/>
        </authorList>
    </citation>
    <scope>NUCLEOTIDE SEQUENCE [LARGE SCALE GENOMIC DNA]</scope>
    <source>
        <strain evidence="8 9">ATCC 22711</strain>
    </source>
</reference>
<dbReference type="STRING" id="857342.A0A2T3B2B2"/>
<dbReference type="PANTHER" id="PTHR12363">
    <property type="entry name" value="TRANSPORTIN 3 AND IMPORTIN 13"/>
    <property type="match status" value="1"/>
</dbReference>
<accession>A0A2T3B2B2</accession>
<protein>
    <recommendedName>
        <fullName evidence="7">Exportin-1/Importin-beta-like domain-containing protein</fullName>
    </recommendedName>
</protein>
<proteinExistence type="inferred from homology"/>
<dbReference type="Gene3D" id="1.25.10.10">
    <property type="entry name" value="Leucine-rich Repeat Variant"/>
    <property type="match status" value="1"/>
</dbReference>
<keyword evidence="9" id="KW-1185">Reference proteome</keyword>
<comment type="similarity">
    <text evidence="2">Belongs to the importin beta family.</text>
</comment>
<dbReference type="GO" id="GO:0006606">
    <property type="term" value="P:protein import into nucleus"/>
    <property type="evidence" value="ECO:0007669"/>
    <property type="project" value="TreeGrafter"/>
</dbReference>
<dbReference type="OrthoDB" id="2016913at2759"/>
<dbReference type="AlphaFoldDB" id="A0A2T3B2B2"/>
<dbReference type="PANTHER" id="PTHR12363:SF33">
    <property type="entry name" value="IMPORTIN-13"/>
    <property type="match status" value="1"/>
</dbReference>
<dbReference type="Pfam" id="PF08389">
    <property type="entry name" value="Xpo1"/>
    <property type="match status" value="1"/>
</dbReference>
<dbReference type="GeneID" id="36570732"/>
<dbReference type="InParanoid" id="A0A2T3B2B2"/>
<keyword evidence="5" id="KW-0539">Nucleus</keyword>
<dbReference type="Proteomes" id="UP000241818">
    <property type="component" value="Unassembled WGS sequence"/>
</dbReference>
<evidence type="ECO:0000259" key="7">
    <source>
        <dbReference type="Pfam" id="PF08389"/>
    </source>
</evidence>
<evidence type="ECO:0000256" key="1">
    <source>
        <dbReference type="ARBA" id="ARBA00004123"/>
    </source>
</evidence>
<keyword evidence="3" id="KW-0813">Transport</keyword>
<dbReference type="InterPro" id="IPR016024">
    <property type="entry name" value="ARM-type_fold"/>
</dbReference>
<dbReference type="FunCoup" id="A0A2T3B2B2">
    <property type="interactions" value="211"/>
</dbReference>
<dbReference type="GO" id="GO:0008033">
    <property type="term" value="P:tRNA processing"/>
    <property type="evidence" value="ECO:0007669"/>
    <property type="project" value="UniProtKB-KW"/>
</dbReference>
<name>A0A2T3B2B2_AMORE</name>
<dbReference type="InterPro" id="IPR013598">
    <property type="entry name" value="Exportin-1/Importin-b-like"/>
</dbReference>
<dbReference type="RefSeq" id="XP_024721053.1">
    <property type="nucleotide sequence ID" value="XM_024862651.1"/>
</dbReference>
<evidence type="ECO:0000256" key="5">
    <source>
        <dbReference type="ARBA" id="ARBA00023242"/>
    </source>
</evidence>